<dbReference type="InterPro" id="IPR014562">
    <property type="entry name" value="UCP030959_TPR_rpt-cont"/>
</dbReference>
<accession>A0A1S1HUR2</accession>
<evidence type="ECO:0000313" key="3">
    <source>
        <dbReference type="Proteomes" id="UP000179588"/>
    </source>
</evidence>
<feature type="transmembrane region" description="Helical" evidence="1">
    <location>
        <begin position="28"/>
        <end position="50"/>
    </location>
</feature>
<keyword evidence="1" id="KW-1133">Transmembrane helix</keyword>
<evidence type="ECO:0000313" key="2">
    <source>
        <dbReference type="EMBL" id="OHT25612.1"/>
    </source>
</evidence>
<sequence length="251" mass="29425">MPIIGALLYFIPAIYFAVHVVKTHQNSYWLFILFVFPILGSIVYALVIWLPSIRYSRHGYKLENTIRKQLFSGKDLSEANRQYQLSPTTENCVALAEILADQQKYQEAAKYYVESLQGINQYSPDIMQKYAQVLFDLGDYQNCRDTLDLLCEKNPNFTSPTGHFLYAKVLAKLGLIEEANQEFRALLQYKERIEYKAIYAEFLFENQRQNEAMPLIDEVIKEYNLLPKSAKSYNKQWYQLALKIKNNKRLE</sequence>
<dbReference type="EMBL" id="LVIE01000013">
    <property type="protein sequence ID" value="OHT25612.1"/>
    <property type="molecule type" value="Genomic_DNA"/>
</dbReference>
<dbReference type="GeneID" id="92278281"/>
<evidence type="ECO:0000256" key="1">
    <source>
        <dbReference type="SAM" id="Phobius"/>
    </source>
</evidence>
<keyword evidence="3" id="KW-1185">Reference proteome</keyword>
<proteinExistence type="predicted"/>
<feature type="transmembrane region" description="Helical" evidence="1">
    <location>
        <begin position="6"/>
        <end position="21"/>
    </location>
</feature>
<dbReference type="OrthoDB" id="7559170at2"/>
<reference evidence="2 3" key="1">
    <citation type="submission" date="2016-03" db="EMBL/GenBank/DDBJ databases">
        <title>Genome sequence of Providencia stuartii strain, isolated from the salivary glands of larval Lucilia sericata.</title>
        <authorList>
            <person name="Yuan Y."/>
            <person name="Zhang Y."/>
            <person name="Fu S."/>
            <person name="Crippen T.L."/>
            <person name="Visi D."/>
            <person name="Benbow M.E."/>
            <person name="Allen M."/>
            <person name="Tomberlin J.K."/>
            <person name="Sze S.-H."/>
            <person name="Tarone A.M."/>
        </authorList>
    </citation>
    <scope>NUCLEOTIDE SEQUENCE [LARGE SCALE GENOMIC DNA]</scope>
    <source>
        <strain evidence="2 3">Crippen</strain>
    </source>
</reference>
<dbReference type="Gene3D" id="1.25.40.10">
    <property type="entry name" value="Tetratricopeptide repeat domain"/>
    <property type="match status" value="1"/>
</dbReference>
<dbReference type="SUPFAM" id="SSF48452">
    <property type="entry name" value="TPR-like"/>
    <property type="match status" value="1"/>
</dbReference>
<dbReference type="RefSeq" id="WP_070925243.1">
    <property type="nucleotide sequence ID" value="NZ_JBALHY010000003.1"/>
</dbReference>
<keyword evidence="1" id="KW-0812">Transmembrane</keyword>
<dbReference type="InterPro" id="IPR011990">
    <property type="entry name" value="TPR-like_helical_dom_sf"/>
</dbReference>
<keyword evidence="1" id="KW-0472">Membrane</keyword>
<dbReference type="Proteomes" id="UP000179588">
    <property type="component" value="Unassembled WGS sequence"/>
</dbReference>
<dbReference type="PIRSF" id="PIRSF030959">
    <property type="entry name" value="UCP030959"/>
    <property type="match status" value="1"/>
</dbReference>
<dbReference type="AlphaFoldDB" id="A0A1S1HUR2"/>
<name>A0A1S1HUR2_PROST</name>
<organism evidence="2 3">
    <name type="scientific">Providencia stuartii</name>
    <dbReference type="NCBI Taxonomy" id="588"/>
    <lineage>
        <taxon>Bacteria</taxon>
        <taxon>Pseudomonadati</taxon>
        <taxon>Pseudomonadota</taxon>
        <taxon>Gammaproteobacteria</taxon>
        <taxon>Enterobacterales</taxon>
        <taxon>Morganellaceae</taxon>
        <taxon>Providencia</taxon>
    </lineage>
</organism>
<comment type="caution">
    <text evidence="2">The sequence shown here is derived from an EMBL/GenBank/DDBJ whole genome shotgun (WGS) entry which is preliminary data.</text>
</comment>
<gene>
    <name evidence="2" type="ORF">A3Q29_12575</name>
</gene>
<protein>
    <submittedName>
        <fullName evidence="2">Uncharacterized protein</fullName>
    </submittedName>
</protein>